<comment type="catalytic activity">
    <reaction evidence="3">
        <text>uridine(35) in tRNA(Tyr) = pseudouridine(35) in tRNA(Tyr)</text>
        <dbReference type="Rhea" id="RHEA:60556"/>
        <dbReference type="Rhea" id="RHEA-COMP:15607"/>
        <dbReference type="Rhea" id="RHEA-COMP:15608"/>
        <dbReference type="ChEBI" id="CHEBI:65314"/>
        <dbReference type="ChEBI" id="CHEBI:65315"/>
    </reaction>
</comment>
<dbReference type="PANTHER" id="PTHR47683:SF2">
    <property type="entry name" value="RNA-BINDING S4 DOMAIN-CONTAINING PROTEIN"/>
    <property type="match status" value="1"/>
</dbReference>
<comment type="similarity">
    <text evidence="1 6">Belongs to the pseudouridine synthase RsuA family.</text>
</comment>
<evidence type="ECO:0000256" key="4">
    <source>
        <dbReference type="ARBA" id="ARBA00036535"/>
    </source>
</evidence>
<dbReference type="InterPro" id="IPR002942">
    <property type="entry name" value="S4_RNA-bd"/>
</dbReference>
<evidence type="ECO:0000256" key="1">
    <source>
        <dbReference type="ARBA" id="ARBA00008348"/>
    </source>
</evidence>
<dbReference type="InterPro" id="IPR006145">
    <property type="entry name" value="PsdUridine_synth_RsuA/RluA"/>
</dbReference>
<proteinExistence type="inferred from homology"/>
<dbReference type="PROSITE" id="PS01149">
    <property type="entry name" value="PSI_RSU"/>
    <property type="match status" value="1"/>
</dbReference>
<dbReference type="InterPro" id="IPR018496">
    <property type="entry name" value="PsdUridine_synth_RsuA/RluB_CS"/>
</dbReference>
<dbReference type="Gene3D" id="3.30.70.580">
    <property type="entry name" value="Pseudouridine synthase I, catalytic domain, N-terminal subdomain"/>
    <property type="match status" value="1"/>
</dbReference>
<evidence type="ECO:0000313" key="9">
    <source>
        <dbReference type="EMBL" id="MFC3140220.1"/>
    </source>
</evidence>
<dbReference type="PROSITE" id="PS50889">
    <property type="entry name" value="S4"/>
    <property type="match status" value="1"/>
</dbReference>
<dbReference type="PANTHER" id="PTHR47683">
    <property type="entry name" value="PSEUDOURIDINE SYNTHASE FAMILY PROTEIN-RELATED"/>
    <property type="match status" value="1"/>
</dbReference>
<keyword evidence="5" id="KW-0694">RNA-binding</keyword>
<dbReference type="EMBL" id="JBHRTD010000018">
    <property type="protein sequence ID" value="MFC3140220.1"/>
    <property type="molecule type" value="Genomic_DNA"/>
</dbReference>
<feature type="domain" description="Pseudouridine synthase RsuA/RluA-like" evidence="7">
    <location>
        <begin position="64"/>
        <end position="188"/>
    </location>
</feature>
<evidence type="ECO:0000259" key="8">
    <source>
        <dbReference type="Pfam" id="PF01479"/>
    </source>
</evidence>
<name>A0ABV7GFS3_9GAMM</name>
<keyword evidence="2 6" id="KW-0413">Isomerase</keyword>
<feature type="domain" description="RNA-binding S4" evidence="8">
    <location>
        <begin position="1"/>
        <end position="35"/>
    </location>
</feature>
<evidence type="ECO:0000313" key="10">
    <source>
        <dbReference type="Proteomes" id="UP001595621"/>
    </source>
</evidence>
<dbReference type="EC" id="5.4.99.-" evidence="6"/>
<dbReference type="InterPro" id="IPR050343">
    <property type="entry name" value="RsuA_PseudoU_synthase"/>
</dbReference>
<dbReference type="Pfam" id="PF00849">
    <property type="entry name" value="PseudoU_synth_2"/>
    <property type="match status" value="1"/>
</dbReference>
<evidence type="ECO:0000256" key="3">
    <source>
        <dbReference type="ARBA" id="ARBA00036390"/>
    </source>
</evidence>
<dbReference type="SUPFAM" id="SSF55120">
    <property type="entry name" value="Pseudouridine synthase"/>
    <property type="match status" value="1"/>
</dbReference>
<dbReference type="InterPro" id="IPR000748">
    <property type="entry name" value="PsdUridine_synth_RsuA/RluB/E/F"/>
</dbReference>
<dbReference type="Pfam" id="PF01479">
    <property type="entry name" value="S4"/>
    <property type="match status" value="1"/>
</dbReference>
<dbReference type="Gene3D" id="3.30.70.1560">
    <property type="entry name" value="Alpha-L RNA-binding motif"/>
    <property type="match status" value="1"/>
</dbReference>
<dbReference type="InterPro" id="IPR036986">
    <property type="entry name" value="S4_RNA-bd_sf"/>
</dbReference>
<comment type="caution">
    <text evidence="9">The sequence shown here is derived from an EMBL/GenBank/DDBJ whole genome shotgun (WGS) entry which is preliminary data.</text>
</comment>
<dbReference type="InterPro" id="IPR020094">
    <property type="entry name" value="TruA/RsuA/RluB/E/F_N"/>
</dbReference>
<reference evidence="10" key="1">
    <citation type="journal article" date="2019" name="Int. J. Syst. Evol. Microbiol.">
        <title>The Global Catalogue of Microorganisms (GCM) 10K type strain sequencing project: providing services to taxonomists for standard genome sequencing and annotation.</title>
        <authorList>
            <consortium name="The Broad Institute Genomics Platform"/>
            <consortium name="The Broad Institute Genome Sequencing Center for Infectious Disease"/>
            <person name="Wu L."/>
            <person name="Ma J."/>
        </authorList>
    </citation>
    <scope>NUCLEOTIDE SEQUENCE [LARGE SCALE GENOMIC DNA]</scope>
    <source>
        <strain evidence="10">KCTC 52277</strain>
    </source>
</reference>
<accession>A0ABV7GFS3</accession>
<keyword evidence="10" id="KW-1185">Reference proteome</keyword>
<dbReference type="Gene3D" id="3.10.290.10">
    <property type="entry name" value="RNA-binding S4 domain"/>
    <property type="match status" value="1"/>
</dbReference>
<dbReference type="CDD" id="cd00165">
    <property type="entry name" value="S4"/>
    <property type="match status" value="1"/>
</dbReference>
<dbReference type="NCBIfam" id="TIGR00093">
    <property type="entry name" value="pseudouridine synthase"/>
    <property type="match status" value="1"/>
</dbReference>
<dbReference type="Proteomes" id="UP001595621">
    <property type="component" value="Unassembled WGS sequence"/>
</dbReference>
<organism evidence="9 10">
    <name type="scientific">Shewanella submarina</name>
    <dbReference type="NCBI Taxonomy" id="2016376"/>
    <lineage>
        <taxon>Bacteria</taxon>
        <taxon>Pseudomonadati</taxon>
        <taxon>Pseudomonadota</taxon>
        <taxon>Gammaproteobacteria</taxon>
        <taxon>Alteromonadales</taxon>
        <taxon>Shewanellaceae</taxon>
        <taxon>Shewanella</taxon>
    </lineage>
</organism>
<dbReference type="InterPro" id="IPR042092">
    <property type="entry name" value="PsdUridine_s_RsuA/RluB/E/F_cat"/>
</dbReference>
<comment type="catalytic activity">
    <reaction evidence="4">
        <text>uridine(2604) in 23S rRNA = pseudouridine(2604) in 23S rRNA</text>
        <dbReference type="Rhea" id="RHEA:38875"/>
        <dbReference type="Rhea" id="RHEA-COMP:10093"/>
        <dbReference type="Rhea" id="RHEA-COMP:10094"/>
        <dbReference type="ChEBI" id="CHEBI:65314"/>
        <dbReference type="ChEBI" id="CHEBI:65315"/>
        <dbReference type="EC" id="5.4.99.21"/>
    </reaction>
</comment>
<evidence type="ECO:0000256" key="2">
    <source>
        <dbReference type="ARBA" id="ARBA00023235"/>
    </source>
</evidence>
<evidence type="ECO:0000256" key="6">
    <source>
        <dbReference type="RuleBase" id="RU003887"/>
    </source>
</evidence>
<dbReference type="RefSeq" id="WP_248934142.1">
    <property type="nucleotide sequence ID" value="NZ_JAKILF010000001.1"/>
</dbReference>
<dbReference type="SUPFAM" id="SSF55174">
    <property type="entry name" value="Alpha-L RNA-binding motif"/>
    <property type="match status" value="1"/>
</dbReference>
<gene>
    <name evidence="9" type="ORF">ACFOE0_18835</name>
</gene>
<protein>
    <recommendedName>
        <fullName evidence="6">Pseudouridine synthase</fullName>
        <ecNumber evidence="6">5.4.99.-</ecNumber>
    </recommendedName>
</protein>
<evidence type="ECO:0000256" key="5">
    <source>
        <dbReference type="PROSITE-ProRule" id="PRU00182"/>
    </source>
</evidence>
<evidence type="ECO:0000259" key="7">
    <source>
        <dbReference type="Pfam" id="PF00849"/>
    </source>
</evidence>
<dbReference type="InterPro" id="IPR020103">
    <property type="entry name" value="PsdUridine_synth_cat_dom_sf"/>
</dbReference>
<sequence length="237" mass="27040">MRLAHYLAQCGVGSRRQCQRLITEGRVSFQGRIANHTDRYTQSCPQELLVDNQPIPCPEPKTCWLFHKPVGVDCRLQAHDPSSLFHRLPDSPRLYPVGRLDKDSRGLLLLTNHGDLTQRLMHPDFGHTKTYHVTVDRPFDQTFTQMMSAGVSYGEVTTLPCECRALDQNRFEIILTQGLNRQIRRMCKALGYRVIDLKRIEIMGQRLMDAQGIELEEGKMRPLTDSELTALILAVGL</sequence>